<dbReference type="GO" id="GO:0020037">
    <property type="term" value="F:heme binding"/>
    <property type="evidence" value="ECO:0007669"/>
    <property type="project" value="InterPro"/>
</dbReference>
<dbReference type="InterPro" id="IPR017972">
    <property type="entry name" value="Cyt_P450_CS"/>
</dbReference>
<keyword evidence="10" id="KW-0472">Membrane</keyword>
<sequence length="530" mass="61237">MQNPVSVTPPPNTTTNLISTMEAFSLVVLVLAWVFALLYLPKIFKSLRNPLKLPPGPKPWPIIGNFDLLGPLPHQSLHQLSLKYGKTMQLQFGSYPVFVTSSLDIAKQILKTYDHMFASRPQTAAGKYTTYEYSDLAWAPYGPYWRQGRKIYLTELFSAKRLESYEYMRIEEMREFTRRLYRNCGKTIELKDYLSHYTLSIISRIVLGKKYFSASESEREIVTLEEFQEMLDELFLLNGVLNIGDWIPWLDFLDLQGYVKRMKELKVRFDRFHDHVIDEHNAKRKATKNWQPKDMVDLLLQLADDPELEVKLTRDNIKGLTQDLIAGGTDTAATMGDWSMSELLKKPQLFKRVTDELDRVVGRDRWVEEKDIPQLPYIEAIMKEAMRMHPSAVMLAPHLALQDSKVGGYDIPKGTRIFINTWSMGRDPDLWEDPEDFRPERFIGKGIDIKGHNFELLPFGSGRRMCPGYPLGTKMILVSLANMLHGFTWELPPGMKPQDVKRDEVFGLATQRKYPTVAVAKPRLPLHLYN</sequence>
<dbReference type="CDD" id="cd20618">
    <property type="entry name" value="CYP71_clan"/>
    <property type="match status" value="1"/>
</dbReference>
<keyword evidence="10" id="KW-1133">Transmembrane helix</keyword>
<evidence type="ECO:0000256" key="9">
    <source>
        <dbReference type="RuleBase" id="RU000461"/>
    </source>
</evidence>
<protein>
    <recommendedName>
        <fullName evidence="13">Flavonoid 3'-monooxygenase-like</fullName>
    </recommendedName>
</protein>
<keyword evidence="6 8" id="KW-0408">Iron</keyword>
<evidence type="ECO:0000256" key="3">
    <source>
        <dbReference type="ARBA" id="ARBA00022617"/>
    </source>
</evidence>
<dbReference type="GO" id="GO:0016705">
    <property type="term" value="F:oxidoreductase activity, acting on paired donors, with incorporation or reduction of molecular oxygen"/>
    <property type="evidence" value="ECO:0007669"/>
    <property type="project" value="InterPro"/>
</dbReference>
<evidence type="ECO:0000256" key="1">
    <source>
        <dbReference type="ARBA" id="ARBA00001971"/>
    </source>
</evidence>
<evidence type="ECO:0000313" key="12">
    <source>
        <dbReference type="Proteomes" id="UP000807159"/>
    </source>
</evidence>
<reference evidence="11" key="1">
    <citation type="journal article" date="2021" name="J. Hered.">
        <title>Genome Assembly of Salicaceae Populus deltoides (Eastern Cottonwood) I-69 Based on Nanopore Sequencing and Hi-C Technologies.</title>
        <authorList>
            <person name="Bai S."/>
            <person name="Wu H."/>
            <person name="Zhang J."/>
            <person name="Pan Z."/>
            <person name="Zhao W."/>
            <person name="Li Z."/>
            <person name="Tong C."/>
        </authorList>
    </citation>
    <scope>NUCLEOTIDE SEQUENCE</scope>
    <source>
        <tissue evidence="11">Leaf</tissue>
    </source>
</reference>
<evidence type="ECO:0008006" key="13">
    <source>
        <dbReference type="Google" id="ProtNLM"/>
    </source>
</evidence>
<dbReference type="PANTHER" id="PTHR47944">
    <property type="entry name" value="CYTOCHROME P450 98A9"/>
    <property type="match status" value="1"/>
</dbReference>
<feature type="transmembrane region" description="Helical" evidence="10">
    <location>
        <begin position="20"/>
        <end position="40"/>
    </location>
</feature>
<feature type="binding site" description="axial binding residue" evidence="8">
    <location>
        <position position="466"/>
    </location>
    <ligand>
        <name>heme</name>
        <dbReference type="ChEBI" id="CHEBI:30413"/>
    </ligand>
    <ligandPart>
        <name>Fe</name>
        <dbReference type="ChEBI" id="CHEBI:18248"/>
    </ligandPart>
</feature>
<dbReference type="PANTHER" id="PTHR47944:SF5">
    <property type="entry name" value="CYTOCHROME P450 71A1-LIKE"/>
    <property type="match status" value="1"/>
</dbReference>
<dbReference type="Pfam" id="PF00067">
    <property type="entry name" value="p450"/>
    <property type="match status" value="1"/>
</dbReference>
<comment type="caution">
    <text evidence="11">The sequence shown here is derived from an EMBL/GenBank/DDBJ whole genome shotgun (WGS) entry which is preliminary data.</text>
</comment>
<dbReference type="PRINTS" id="PR00463">
    <property type="entry name" value="EP450I"/>
</dbReference>
<dbReference type="FunFam" id="1.10.630.10:FF:000038">
    <property type="entry name" value="Cytochrome P450 84A1"/>
    <property type="match status" value="1"/>
</dbReference>
<keyword evidence="4 8" id="KW-0479">Metal-binding</keyword>
<dbReference type="AlphaFoldDB" id="A0A8T2YK88"/>
<evidence type="ECO:0000256" key="7">
    <source>
        <dbReference type="ARBA" id="ARBA00023033"/>
    </source>
</evidence>
<dbReference type="SUPFAM" id="SSF48264">
    <property type="entry name" value="Cytochrome P450"/>
    <property type="match status" value="1"/>
</dbReference>
<dbReference type="PRINTS" id="PR00385">
    <property type="entry name" value="P450"/>
</dbReference>
<gene>
    <name evidence="11" type="ORF">H0E87_012632</name>
</gene>
<evidence type="ECO:0000256" key="4">
    <source>
        <dbReference type="ARBA" id="ARBA00022723"/>
    </source>
</evidence>
<dbReference type="PROSITE" id="PS00086">
    <property type="entry name" value="CYTOCHROME_P450"/>
    <property type="match status" value="1"/>
</dbReference>
<name>A0A8T2YK88_POPDE</name>
<keyword evidence="10" id="KW-0812">Transmembrane</keyword>
<dbReference type="GO" id="GO:0005506">
    <property type="term" value="F:iron ion binding"/>
    <property type="evidence" value="ECO:0007669"/>
    <property type="project" value="InterPro"/>
</dbReference>
<accession>A0A8T2YK88</accession>
<dbReference type="GO" id="GO:0004497">
    <property type="term" value="F:monooxygenase activity"/>
    <property type="evidence" value="ECO:0007669"/>
    <property type="project" value="UniProtKB-KW"/>
</dbReference>
<evidence type="ECO:0000256" key="6">
    <source>
        <dbReference type="ARBA" id="ARBA00023004"/>
    </source>
</evidence>
<dbReference type="InterPro" id="IPR001128">
    <property type="entry name" value="Cyt_P450"/>
</dbReference>
<evidence type="ECO:0000256" key="10">
    <source>
        <dbReference type="SAM" id="Phobius"/>
    </source>
</evidence>
<keyword evidence="7 9" id="KW-0503">Monooxygenase</keyword>
<keyword evidence="12" id="KW-1185">Reference proteome</keyword>
<comment type="similarity">
    <text evidence="2 9">Belongs to the cytochrome P450 family.</text>
</comment>
<comment type="cofactor">
    <cofactor evidence="1 8">
        <name>heme</name>
        <dbReference type="ChEBI" id="CHEBI:30413"/>
    </cofactor>
</comment>
<evidence type="ECO:0000256" key="2">
    <source>
        <dbReference type="ARBA" id="ARBA00010617"/>
    </source>
</evidence>
<organism evidence="11 12">
    <name type="scientific">Populus deltoides</name>
    <name type="common">Eastern poplar</name>
    <name type="synonym">Eastern cottonwood</name>
    <dbReference type="NCBI Taxonomy" id="3696"/>
    <lineage>
        <taxon>Eukaryota</taxon>
        <taxon>Viridiplantae</taxon>
        <taxon>Streptophyta</taxon>
        <taxon>Embryophyta</taxon>
        <taxon>Tracheophyta</taxon>
        <taxon>Spermatophyta</taxon>
        <taxon>Magnoliopsida</taxon>
        <taxon>eudicotyledons</taxon>
        <taxon>Gunneridae</taxon>
        <taxon>Pentapetalae</taxon>
        <taxon>rosids</taxon>
        <taxon>fabids</taxon>
        <taxon>Malpighiales</taxon>
        <taxon>Salicaceae</taxon>
        <taxon>Saliceae</taxon>
        <taxon>Populus</taxon>
    </lineage>
</organism>
<keyword evidence="5 9" id="KW-0560">Oxidoreductase</keyword>
<dbReference type="InterPro" id="IPR036396">
    <property type="entry name" value="Cyt_P450_sf"/>
</dbReference>
<evidence type="ECO:0000256" key="5">
    <source>
        <dbReference type="ARBA" id="ARBA00023002"/>
    </source>
</evidence>
<evidence type="ECO:0000313" key="11">
    <source>
        <dbReference type="EMBL" id="KAH8505467.1"/>
    </source>
</evidence>
<dbReference type="Proteomes" id="UP000807159">
    <property type="component" value="Chromosome 6"/>
</dbReference>
<proteinExistence type="inferred from homology"/>
<evidence type="ECO:0000256" key="8">
    <source>
        <dbReference type="PIRSR" id="PIRSR602401-1"/>
    </source>
</evidence>
<dbReference type="Gene3D" id="1.10.630.10">
    <property type="entry name" value="Cytochrome P450"/>
    <property type="match status" value="1"/>
</dbReference>
<dbReference type="InterPro" id="IPR002401">
    <property type="entry name" value="Cyt_P450_E_grp-I"/>
</dbReference>
<keyword evidence="3 8" id="KW-0349">Heme</keyword>
<dbReference type="EMBL" id="JACEGQ020000006">
    <property type="protein sequence ID" value="KAH8505467.1"/>
    <property type="molecule type" value="Genomic_DNA"/>
</dbReference>